<evidence type="ECO:0000259" key="2">
    <source>
        <dbReference type="Pfam" id="PF01425"/>
    </source>
</evidence>
<dbReference type="InterPro" id="IPR000120">
    <property type="entry name" value="Amidase"/>
</dbReference>
<evidence type="ECO:0000313" key="3">
    <source>
        <dbReference type="EMBL" id="NKE04174.1"/>
    </source>
</evidence>
<dbReference type="AlphaFoldDB" id="A0A846TD92"/>
<dbReference type="SUPFAM" id="SSF75304">
    <property type="entry name" value="Amidase signature (AS) enzymes"/>
    <property type="match status" value="1"/>
</dbReference>
<dbReference type="PANTHER" id="PTHR11895:SF7">
    <property type="entry name" value="GLUTAMYL-TRNA(GLN) AMIDOTRANSFERASE SUBUNIT A, MITOCHONDRIAL"/>
    <property type="match status" value="1"/>
</dbReference>
<accession>A0A846TD92</accession>
<comment type="similarity">
    <text evidence="1">Belongs to the amidase family.</text>
</comment>
<dbReference type="Pfam" id="PF01425">
    <property type="entry name" value="Amidase"/>
    <property type="match status" value="1"/>
</dbReference>
<sequence>MKQLSDLSILQVADLYRRRELSPVELIGSTFERLKEVDPEQNSFITTKESEAMEEAKEAEAAFLRNEYKHILYGIPYSVKDLYYTKGIRTTCGSRILKDFIPENTSPLVSRLHILGAILIGKTNMLEFAYGIVHPDYGQTNNPWDLTKTAGGSSGGCAASVAAGIGLFSLGSDTGGSIRIPASYCGIAGLKPTYGLLSLEGIFPLSPTLDHAGPMARSSEDILVVMDALVPGFLSAKLPNNQKKGIGILPPEKISDVNEEVASIYKEALEQVKKLGWTVQEIELKYFDITEEVVMNVLLPEAALIHEKWLSRKDEYAPLTYKQIEAGLTHRSLDYLKAKKELVNAREDVDRVLRDVDFLLMPTVPYPAPDEDPALEEDNEMKFTGLFNISGHPAMTIHAGFTKSKLPVGLQLVGRRFGDKEMIEAAINLEQMLSQSMKGKQMNV</sequence>
<organism evidence="3 4">
    <name type="scientific">Mesobacillus selenatarsenatis</name>
    <dbReference type="NCBI Taxonomy" id="388741"/>
    <lineage>
        <taxon>Bacteria</taxon>
        <taxon>Bacillati</taxon>
        <taxon>Bacillota</taxon>
        <taxon>Bacilli</taxon>
        <taxon>Bacillales</taxon>
        <taxon>Bacillaceae</taxon>
        <taxon>Mesobacillus</taxon>
    </lineage>
</organism>
<dbReference type="Proteomes" id="UP000587942">
    <property type="component" value="Unassembled WGS sequence"/>
</dbReference>
<feature type="domain" description="Amidase" evidence="2">
    <location>
        <begin position="25"/>
        <end position="422"/>
    </location>
</feature>
<evidence type="ECO:0000313" key="4">
    <source>
        <dbReference type="Proteomes" id="UP000587942"/>
    </source>
</evidence>
<dbReference type="GO" id="GO:0003824">
    <property type="term" value="F:catalytic activity"/>
    <property type="evidence" value="ECO:0007669"/>
    <property type="project" value="InterPro"/>
</dbReference>
<gene>
    <name evidence="3" type="ORF">GWK17_01580</name>
</gene>
<comment type="caution">
    <text evidence="3">The sequence shown here is derived from an EMBL/GenBank/DDBJ whole genome shotgun (WGS) entry which is preliminary data.</text>
</comment>
<dbReference type="InterPro" id="IPR023631">
    <property type="entry name" value="Amidase_dom"/>
</dbReference>
<reference evidence="3 4" key="1">
    <citation type="submission" date="2020-03" db="EMBL/GenBank/DDBJ databases">
        <authorList>
            <person name="Sun Q."/>
        </authorList>
    </citation>
    <scope>NUCLEOTIDE SEQUENCE [LARGE SCALE GENOMIC DNA]</scope>
    <source>
        <strain evidence="3 4">KACC 21451</strain>
    </source>
</reference>
<name>A0A846TD92_9BACI</name>
<dbReference type="EMBL" id="JAAVUM010000001">
    <property type="protein sequence ID" value="NKE04174.1"/>
    <property type="molecule type" value="Genomic_DNA"/>
</dbReference>
<dbReference type="Gene3D" id="3.90.1300.10">
    <property type="entry name" value="Amidase signature (AS) domain"/>
    <property type="match status" value="1"/>
</dbReference>
<dbReference type="PANTHER" id="PTHR11895">
    <property type="entry name" value="TRANSAMIDASE"/>
    <property type="match status" value="1"/>
</dbReference>
<evidence type="ECO:0000256" key="1">
    <source>
        <dbReference type="ARBA" id="ARBA00009199"/>
    </source>
</evidence>
<dbReference type="PROSITE" id="PS00571">
    <property type="entry name" value="AMIDASES"/>
    <property type="match status" value="1"/>
</dbReference>
<dbReference type="InterPro" id="IPR020556">
    <property type="entry name" value="Amidase_CS"/>
</dbReference>
<protein>
    <submittedName>
        <fullName evidence="3">Amidase</fullName>
    </submittedName>
</protein>
<dbReference type="InterPro" id="IPR036928">
    <property type="entry name" value="AS_sf"/>
</dbReference>
<proteinExistence type="inferred from homology"/>